<protein>
    <submittedName>
        <fullName evidence="2">Putative secreted peptide</fullName>
    </submittedName>
</protein>
<keyword evidence="1" id="KW-0732">Signal</keyword>
<feature type="signal peptide" evidence="1">
    <location>
        <begin position="1"/>
        <end position="15"/>
    </location>
</feature>
<dbReference type="EMBL" id="GGFM01010588">
    <property type="protein sequence ID" value="MBW31339.1"/>
    <property type="molecule type" value="Transcribed_RNA"/>
</dbReference>
<reference evidence="2" key="1">
    <citation type="submission" date="2018-01" db="EMBL/GenBank/DDBJ databases">
        <title>An insight into the sialome of Amazonian anophelines.</title>
        <authorList>
            <person name="Ribeiro J.M."/>
            <person name="Scarpassa V."/>
            <person name="Calvo E."/>
        </authorList>
    </citation>
    <scope>NUCLEOTIDE SEQUENCE</scope>
    <source>
        <tissue evidence="2">Salivary glands</tissue>
    </source>
</reference>
<accession>A0A2M3ZS32</accession>
<sequence>MLVLLLLLLCDAVQCESLSSLPWQRLSACLRLPHAQTLNTKSTTCSVFPATFFLLPIMLTAPHSYYSDTAAS</sequence>
<organism evidence="2">
    <name type="scientific">Anopheles braziliensis</name>
    <dbReference type="NCBI Taxonomy" id="58242"/>
    <lineage>
        <taxon>Eukaryota</taxon>
        <taxon>Metazoa</taxon>
        <taxon>Ecdysozoa</taxon>
        <taxon>Arthropoda</taxon>
        <taxon>Hexapoda</taxon>
        <taxon>Insecta</taxon>
        <taxon>Pterygota</taxon>
        <taxon>Neoptera</taxon>
        <taxon>Endopterygota</taxon>
        <taxon>Diptera</taxon>
        <taxon>Nematocera</taxon>
        <taxon>Culicoidea</taxon>
        <taxon>Culicidae</taxon>
        <taxon>Anophelinae</taxon>
        <taxon>Anopheles</taxon>
    </lineage>
</organism>
<evidence type="ECO:0000313" key="2">
    <source>
        <dbReference type="EMBL" id="MBW31339.1"/>
    </source>
</evidence>
<dbReference type="AlphaFoldDB" id="A0A2M3ZS32"/>
<feature type="chain" id="PRO_5014941144" evidence="1">
    <location>
        <begin position="16"/>
        <end position="72"/>
    </location>
</feature>
<evidence type="ECO:0000256" key="1">
    <source>
        <dbReference type="SAM" id="SignalP"/>
    </source>
</evidence>
<proteinExistence type="predicted"/>
<name>A0A2M3ZS32_9DIPT</name>